<dbReference type="eggNOG" id="ENOG502S97X">
    <property type="taxonomic scope" value="Eukaryota"/>
</dbReference>
<feature type="region of interest" description="Disordered" evidence="1">
    <location>
        <begin position="124"/>
        <end position="146"/>
    </location>
</feature>
<proteinExistence type="predicted"/>
<feature type="domain" description="DUF3020" evidence="2">
    <location>
        <begin position="69"/>
        <end position="117"/>
    </location>
</feature>
<evidence type="ECO:0000256" key="1">
    <source>
        <dbReference type="SAM" id="MobiDB-lite"/>
    </source>
</evidence>
<reference evidence="4" key="1">
    <citation type="journal article" date="2016" name="Nat. Commun.">
        <title>Genome analysis of three Pneumocystis species reveals adaptation mechanisms to life exclusively in mammalian hosts.</title>
        <authorList>
            <person name="Ma L."/>
            <person name="Chen Z."/>
            <person name="Huang D.W."/>
            <person name="Kutty G."/>
            <person name="Ishihara M."/>
            <person name="Wang H."/>
            <person name="Abouelleil A."/>
            <person name="Bishop L."/>
            <person name="Davey E."/>
            <person name="Deng R."/>
            <person name="Deng X."/>
            <person name="Fan L."/>
            <person name="Fantoni G."/>
            <person name="Fitzgerald M."/>
            <person name="Gogineni E."/>
            <person name="Goldberg J.M."/>
            <person name="Handley G."/>
            <person name="Hu X."/>
            <person name="Huber C."/>
            <person name="Jiao X."/>
            <person name="Jones K."/>
            <person name="Levin J.Z."/>
            <person name="Liu Y."/>
            <person name="Macdonald P."/>
            <person name="Melnikov A."/>
            <person name="Raley C."/>
            <person name="Sassi M."/>
            <person name="Sherman B.T."/>
            <person name="Song X."/>
            <person name="Sykes S."/>
            <person name="Tran B."/>
            <person name="Walsh L."/>
            <person name="Xia Y."/>
            <person name="Yang J."/>
            <person name="Young S."/>
            <person name="Zeng Q."/>
            <person name="Zheng X."/>
            <person name="Stephens R."/>
            <person name="Nusbaum C."/>
            <person name="Birren B.W."/>
            <person name="Azadi P."/>
            <person name="Lempicki R.A."/>
            <person name="Cuomo C.A."/>
            <person name="Kovacs J.A."/>
        </authorList>
    </citation>
    <scope>NUCLEOTIDE SEQUENCE [LARGE SCALE GENOMIC DNA]</scope>
    <source>
        <strain evidence="4">RU7</strain>
    </source>
</reference>
<evidence type="ECO:0000313" key="3">
    <source>
        <dbReference type="EMBL" id="KTW30479.1"/>
    </source>
</evidence>
<dbReference type="InterPro" id="IPR021386">
    <property type="entry name" value="SPP41_DUF3020"/>
</dbReference>
<name>A0A0W4ZQ38_PNEJ7</name>
<dbReference type="RefSeq" id="XP_018229770.1">
    <property type="nucleotide sequence ID" value="XM_018374025.1"/>
</dbReference>
<organism evidence="3 4">
    <name type="scientific">Pneumocystis jirovecii (strain RU7)</name>
    <name type="common">Human pneumocystis pneumonia agent</name>
    <dbReference type="NCBI Taxonomy" id="1408657"/>
    <lineage>
        <taxon>Eukaryota</taxon>
        <taxon>Fungi</taxon>
        <taxon>Dikarya</taxon>
        <taxon>Ascomycota</taxon>
        <taxon>Taphrinomycotina</taxon>
        <taxon>Pneumocystomycetes</taxon>
        <taxon>Pneumocystaceae</taxon>
        <taxon>Pneumocystis</taxon>
    </lineage>
</organism>
<sequence>MAKKVSQSQNSLPSESHISSEVLCITEDVSGAVKYDEKKGFLKPSTSADLDPLLSVQKGSLTDKIRQENRERKKRWRQANEDRNKDNDLRCRVNKRAHKLYGKEQSLAKSEWIEAEFLKRQMKRKDRERKRSLESSMTASSSHNMTFSNHNIDNSGFNAVEFSQTFLENLSQNLTLFNDTVPFSLRSALISFSTNSNFLKIITTLFSSLINNVLSPSQTSTTYSSQNTSISPEDTTAQLYQSLSSFFPNDHELSVFSVPEASVHSKNIKETFNQGVSRHISTYSPVTSQMSITASTSVPASSLNYKSYDHVSAMGFPPMPIDFKDEE</sequence>
<accession>A0A0W4ZQ38</accession>
<dbReference type="Pfam" id="PF11223">
    <property type="entry name" value="DUF3020"/>
    <property type="match status" value="1"/>
</dbReference>
<dbReference type="EMBL" id="LFWA01000007">
    <property type="protein sequence ID" value="KTW30479.1"/>
    <property type="molecule type" value="Genomic_DNA"/>
</dbReference>
<evidence type="ECO:0000313" key="4">
    <source>
        <dbReference type="Proteomes" id="UP000053447"/>
    </source>
</evidence>
<dbReference type="AlphaFoldDB" id="A0A0W4ZQ38"/>
<keyword evidence="4" id="KW-1185">Reference proteome</keyword>
<dbReference type="VEuPathDB" id="FungiDB:T551_01762"/>
<evidence type="ECO:0000259" key="2">
    <source>
        <dbReference type="Pfam" id="PF11223"/>
    </source>
</evidence>
<dbReference type="Proteomes" id="UP000053447">
    <property type="component" value="Unassembled WGS sequence"/>
</dbReference>
<protein>
    <recommendedName>
        <fullName evidence="2">DUF3020 domain-containing protein</fullName>
    </recommendedName>
</protein>
<dbReference type="GeneID" id="28940280"/>
<dbReference type="STRING" id="1408657.A0A0W4ZQ38"/>
<feature type="compositionally biased region" description="Basic and acidic residues" evidence="1">
    <location>
        <begin position="61"/>
        <end position="71"/>
    </location>
</feature>
<dbReference type="OrthoDB" id="5595797at2759"/>
<feature type="region of interest" description="Disordered" evidence="1">
    <location>
        <begin position="61"/>
        <end position="84"/>
    </location>
</feature>
<gene>
    <name evidence="3" type="ORF">T551_01762</name>
</gene>
<feature type="compositionally biased region" description="Polar residues" evidence="1">
    <location>
        <begin position="134"/>
        <end position="146"/>
    </location>
</feature>
<comment type="caution">
    <text evidence="3">The sequence shown here is derived from an EMBL/GenBank/DDBJ whole genome shotgun (WGS) entry which is preliminary data.</text>
</comment>